<keyword evidence="4" id="KW-0285">Flavoprotein</keyword>
<accession>A0A024TTM7</accession>
<evidence type="ECO:0000259" key="15">
    <source>
        <dbReference type="PROSITE" id="PS51384"/>
    </source>
</evidence>
<dbReference type="InterPro" id="IPR039261">
    <property type="entry name" value="FNR_nucleotide-bd"/>
</dbReference>
<dbReference type="GO" id="GO:0050667">
    <property type="term" value="P:homocysteine metabolic process"/>
    <property type="evidence" value="ECO:0007669"/>
    <property type="project" value="TreeGrafter"/>
</dbReference>
<proteinExistence type="predicted"/>
<dbReference type="SUPFAM" id="SSF63380">
    <property type="entry name" value="Riboflavin synthase domain-like"/>
    <property type="match status" value="1"/>
</dbReference>
<keyword evidence="7" id="KW-0274">FAD</keyword>
<evidence type="ECO:0000256" key="4">
    <source>
        <dbReference type="ARBA" id="ARBA00022630"/>
    </source>
</evidence>
<dbReference type="InterPro" id="IPR017938">
    <property type="entry name" value="Riboflavin_synthase-like_b-brl"/>
</dbReference>
<dbReference type="InterPro" id="IPR000253">
    <property type="entry name" value="FHA_dom"/>
</dbReference>
<evidence type="ECO:0000256" key="5">
    <source>
        <dbReference type="ARBA" id="ARBA00022643"/>
    </source>
</evidence>
<evidence type="ECO:0000256" key="11">
    <source>
        <dbReference type="ARBA" id="ARBA00039088"/>
    </source>
</evidence>
<keyword evidence="6" id="KW-0949">S-adenosyl-L-methionine</keyword>
<dbReference type="STRING" id="157072.A0A024TTM7"/>
<comment type="cofactor">
    <cofactor evidence="2">
        <name>FAD</name>
        <dbReference type="ChEBI" id="CHEBI:57692"/>
    </cofactor>
</comment>
<dbReference type="PRINTS" id="PR00371">
    <property type="entry name" value="FPNCR"/>
</dbReference>
<evidence type="ECO:0000256" key="9">
    <source>
        <dbReference type="ARBA" id="ARBA00023002"/>
    </source>
</evidence>
<dbReference type="GO" id="GO:0009086">
    <property type="term" value="P:methionine biosynthetic process"/>
    <property type="evidence" value="ECO:0007669"/>
    <property type="project" value="UniProtKB-KW"/>
</dbReference>
<dbReference type="Pfam" id="PF00667">
    <property type="entry name" value="FAD_binding_1"/>
    <property type="match status" value="1"/>
</dbReference>
<dbReference type="PANTHER" id="PTHR19384:SF84">
    <property type="entry name" value="METHIONINE SYNTHASE REDUCTASE"/>
    <property type="match status" value="1"/>
</dbReference>
<dbReference type="PRINTS" id="PR00369">
    <property type="entry name" value="FLAVODOXIN"/>
</dbReference>
<dbReference type="SUPFAM" id="SSF52343">
    <property type="entry name" value="Ferredoxin reductase-like, C-terminal NADP-linked domain"/>
    <property type="match status" value="1"/>
</dbReference>
<evidence type="ECO:0000256" key="7">
    <source>
        <dbReference type="ARBA" id="ARBA00022827"/>
    </source>
</evidence>
<dbReference type="PROSITE" id="PS50902">
    <property type="entry name" value="FLAVODOXIN_LIKE"/>
    <property type="match status" value="2"/>
</dbReference>
<evidence type="ECO:0000313" key="16">
    <source>
        <dbReference type="EMBL" id="ETV96682.1"/>
    </source>
</evidence>
<dbReference type="InterPro" id="IPR001094">
    <property type="entry name" value="Flavdoxin-like"/>
</dbReference>
<dbReference type="EC" id="1.16.1.8" evidence="11"/>
<sequence length="890" mass="97434">MVDTHLFVFYGSQTGCAESIAKRVQSDGLERHMTVALHTLNEFEKCGVLTHPSATVLIVCSTTGNGDPPTNAEKFWRYLKKKAHPTTLLEHVRFTVLALGDTNYDKFCYMGKNIHRRLGELGAKSYYMLGCADEAMGLEDCVEPWLMGHWAALSASPVPASTVDTSLVVATGVDAMTIAGASTNVNSTTAVHQVVPQDKRIDSAVDHLHIFFGSQTGCAESIAKRIQADAAGHHIPTSLNPLNAFEKEGILALATPTHVVIVCSTTGNGDPPTNAEKFWRFLKKKAHPRTLLQHVRFSVLALGDTNYDKFCYMGKSIHRRMKELGGVCMHDLGCADEAMGLEDTVEPYVLGLWSALLGSGLKNSVASSTIPAEPTAVVADGVESQAVLPIASEGAPDTSLDILTYLTAYSTMFPATVVPSVDPGRLPRFQDATVTVAFDTSSQVPKDIQTCIATRSDFMATITRAKYLTTPSSTDRKVLWLELDTAGMGMTYVPGDSIGIRCPNHANVVSYFVRRLGISSDELHAPCVIQSVKKAAISANAVSLFHLLTHHYDLQAQVKKAALRVLAQYCPDGSDDRRTLLYLCSKDGPTHFQQFVEAQRLSLVDILHLFPTCTPPIAHILSLLPTLSPRYYSIASSPLSQPPDRVHIACTVVEYTLPVQGSSTGYLRRRGLCTSWLEELAQPLLATCAVPLSKKLTVPIFHHPTKDFTLPANPSYPLILVGPGTGVAPFVGFAQHRQLQRLQHADDSESCGYWRGSHAVELVEDEFVLGPIDVFFGCRDRSQDFLFQPELERFVADRVITRLHVAASREQDTKHYVQHDLATHGAAVYNAMVNQGGYLFVCGDGMRMAKDVHDALVQVFVDHGKMPHDAAVAAWKDLALRQRYVRDIWG</sequence>
<dbReference type="Gene3D" id="3.40.50.360">
    <property type="match status" value="2"/>
</dbReference>
<dbReference type="eggNOG" id="KOG1158">
    <property type="taxonomic scope" value="Eukaryota"/>
</dbReference>
<dbReference type="Pfam" id="PF00175">
    <property type="entry name" value="NAD_binding_1"/>
    <property type="match status" value="1"/>
</dbReference>
<dbReference type="GO" id="GO:0050660">
    <property type="term" value="F:flavin adenine dinucleotide binding"/>
    <property type="evidence" value="ECO:0007669"/>
    <property type="project" value="TreeGrafter"/>
</dbReference>
<keyword evidence="3" id="KW-0028">Amino-acid biosynthesis</keyword>
<dbReference type="InterPro" id="IPR017927">
    <property type="entry name" value="FAD-bd_FR_type"/>
</dbReference>
<dbReference type="RefSeq" id="XP_008874945.1">
    <property type="nucleotide sequence ID" value="XM_008876723.1"/>
</dbReference>
<dbReference type="SUPFAM" id="SSF52218">
    <property type="entry name" value="Flavoproteins"/>
    <property type="match status" value="2"/>
</dbReference>
<dbReference type="EMBL" id="KI913976">
    <property type="protein sequence ID" value="ETV96682.1"/>
    <property type="molecule type" value="Genomic_DNA"/>
</dbReference>
<keyword evidence="10" id="KW-0486">Methionine biosynthesis</keyword>
<dbReference type="AlphaFoldDB" id="A0A024TTM7"/>
<dbReference type="InterPro" id="IPR023173">
    <property type="entry name" value="NADPH_Cyt_P450_Rdtase_alpha"/>
</dbReference>
<feature type="domain" description="FHA" evidence="13">
    <location>
        <begin position="774"/>
        <end position="833"/>
    </location>
</feature>
<dbReference type="OrthoDB" id="1856718at2759"/>
<feature type="domain" description="FAD-binding FR-type" evidence="15">
    <location>
        <begin position="455"/>
        <end position="711"/>
    </location>
</feature>
<evidence type="ECO:0000256" key="1">
    <source>
        <dbReference type="ARBA" id="ARBA00001917"/>
    </source>
</evidence>
<dbReference type="InterPro" id="IPR001433">
    <property type="entry name" value="OxRdtase_FAD/NAD-bd"/>
</dbReference>
<protein>
    <recommendedName>
        <fullName evidence="12">Methionine synthase reductase</fullName>
        <ecNumber evidence="11">1.16.1.8</ecNumber>
    </recommendedName>
</protein>
<dbReference type="PROSITE" id="PS51384">
    <property type="entry name" value="FAD_FR"/>
    <property type="match status" value="1"/>
</dbReference>
<dbReference type="PROSITE" id="PS50006">
    <property type="entry name" value="FHA_DOMAIN"/>
    <property type="match status" value="1"/>
</dbReference>
<dbReference type="PANTHER" id="PTHR19384">
    <property type="entry name" value="NITRIC OXIDE SYNTHASE-RELATED"/>
    <property type="match status" value="1"/>
</dbReference>
<keyword evidence="8" id="KW-0521">NADP</keyword>
<dbReference type="VEuPathDB" id="FungiDB:H310_10357"/>
<feature type="domain" description="Flavodoxin-like" evidence="14">
    <location>
        <begin position="6"/>
        <end position="150"/>
    </location>
</feature>
<dbReference type="FunFam" id="3.40.50.360:FF:000059">
    <property type="entry name" value="5-methyltetrahydrofolate-homocysteine methyltransferase reductase"/>
    <property type="match status" value="2"/>
</dbReference>
<gene>
    <name evidence="16" type="ORF">H310_10357</name>
</gene>
<dbReference type="InterPro" id="IPR029039">
    <property type="entry name" value="Flavoprotein-like_sf"/>
</dbReference>
<dbReference type="InterPro" id="IPR008254">
    <property type="entry name" value="Flavodoxin/NO_synth"/>
</dbReference>
<evidence type="ECO:0000259" key="14">
    <source>
        <dbReference type="PROSITE" id="PS50902"/>
    </source>
</evidence>
<dbReference type="GO" id="GO:0030586">
    <property type="term" value="F:[methionine synthase] reductase (NADPH) activity"/>
    <property type="evidence" value="ECO:0007669"/>
    <property type="project" value="UniProtKB-EC"/>
</dbReference>
<evidence type="ECO:0000256" key="10">
    <source>
        <dbReference type="ARBA" id="ARBA00023167"/>
    </source>
</evidence>
<evidence type="ECO:0000256" key="12">
    <source>
        <dbReference type="ARBA" id="ARBA00040659"/>
    </source>
</evidence>
<dbReference type="InterPro" id="IPR003097">
    <property type="entry name" value="CysJ-like_FAD-binding"/>
</dbReference>
<reference evidence="16" key="1">
    <citation type="submission" date="2013-12" db="EMBL/GenBank/DDBJ databases">
        <title>The Genome Sequence of Aphanomyces invadans NJM9701.</title>
        <authorList>
            <consortium name="The Broad Institute Genomics Platform"/>
            <person name="Russ C."/>
            <person name="Tyler B."/>
            <person name="van West P."/>
            <person name="Dieguez-Uribeondo J."/>
            <person name="Young S.K."/>
            <person name="Zeng Q."/>
            <person name="Gargeya S."/>
            <person name="Fitzgerald M."/>
            <person name="Abouelleil A."/>
            <person name="Alvarado L."/>
            <person name="Chapman S.B."/>
            <person name="Gainer-Dewar J."/>
            <person name="Goldberg J."/>
            <person name="Griggs A."/>
            <person name="Gujja S."/>
            <person name="Hansen M."/>
            <person name="Howarth C."/>
            <person name="Imamovic A."/>
            <person name="Ireland A."/>
            <person name="Larimer J."/>
            <person name="McCowan C."/>
            <person name="Murphy C."/>
            <person name="Pearson M."/>
            <person name="Poon T.W."/>
            <person name="Priest M."/>
            <person name="Roberts A."/>
            <person name="Saif S."/>
            <person name="Shea T."/>
            <person name="Sykes S."/>
            <person name="Wortman J."/>
            <person name="Nusbaum C."/>
            <person name="Birren B."/>
        </authorList>
    </citation>
    <scope>NUCLEOTIDE SEQUENCE [LARGE SCALE GENOMIC DNA]</scope>
    <source>
        <strain evidence="16">NJM9701</strain>
    </source>
</reference>
<dbReference type="Gene3D" id="1.20.990.10">
    <property type="entry name" value="NADPH-cytochrome p450 Reductase, Chain A, domain 3"/>
    <property type="match status" value="1"/>
</dbReference>
<feature type="domain" description="Flavodoxin-like" evidence="14">
    <location>
        <begin position="208"/>
        <end position="353"/>
    </location>
</feature>
<dbReference type="Gene3D" id="2.40.30.10">
    <property type="entry name" value="Translation factors"/>
    <property type="match status" value="1"/>
</dbReference>
<dbReference type="GO" id="GO:0010181">
    <property type="term" value="F:FMN binding"/>
    <property type="evidence" value="ECO:0007669"/>
    <property type="project" value="InterPro"/>
</dbReference>
<keyword evidence="5" id="KW-0288">FMN</keyword>
<evidence type="ECO:0000256" key="2">
    <source>
        <dbReference type="ARBA" id="ARBA00001974"/>
    </source>
</evidence>
<name>A0A024TTM7_9STRA</name>
<evidence type="ECO:0000256" key="8">
    <source>
        <dbReference type="ARBA" id="ARBA00022857"/>
    </source>
</evidence>
<keyword evidence="9" id="KW-0560">Oxidoreductase</keyword>
<dbReference type="Pfam" id="PF00258">
    <property type="entry name" value="Flavodoxin_1"/>
    <property type="match status" value="2"/>
</dbReference>
<dbReference type="GO" id="GO:0005829">
    <property type="term" value="C:cytosol"/>
    <property type="evidence" value="ECO:0007669"/>
    <property type="project" value="TreeGrafter"/>
</dbReference>
<organism evidence="16">
    <name type="scientific">Aphanomyces invadans</name>
    <dbReference type="NCBI Taxonomy" id="157072"/>
    <lineage>
        <taxon>Eukaryota</taxon>
        <taxon>Sar</taxon>
        <taxon>Stramenopiles</taxon>
        <taxon>Oomycota</taxon>
        <taxon>Saprolegniomycetes</taxon>
        <taxon>Saprolegniales</taxon>
        <taxon>Verrucalvaceae</taxon>
        <taxon>Aphanomyces</taxon>
    </lineage>
</organism>
<dbReference type="Gene3D" id="3.40.50.80">
    <property type="entry name" value="Nucleotide-binding domain of ferredoxin-NADP reductase (FNR) module"/>
    <property type="match status" value="1"/>
</dbReference>
<comment type="cofactor">
    <cofactor evidence="1">
        <name>FMN</name>
        <dbReference type="ChEBI" id="CHEBI:58210"/>
    </cofactor>
</comment>
<evidence type="ECO:0000256" key="6">
    <source>
        <dbReference type="ARBA" id="ARBA00022691"/>
    </source>
</evidence>
<dbReference type="GeneID" id="20087407"/>
<dbReference type="InterPro" id="IPR001709">
    <property type="entry name" value="Flavoprot_Pyr_Nucl_cyt_Rdtase"/>
</dbReference>
<evidence type="ECO:0000259" key="13">
    <source>
        <dbReference type="PROSITE" id="PS50006"/>
    </source>
</evidence>
<evidence type="ECO:0000256" key="3">
    <source>
        <dbReference type="ARBA" id="ARBA00022605"/>
    </source>
</evidence>